<feature type="transmembrane region" description="Helical" evidence="5">
    <location>
        <begin position="403"/>
        <end position="423"/>
    </location>
</feature>
<dbReference type="RefSeq" id="WP_249831625.1">
    <property type="nucleotide sequence ID" value="NZ_JAMGBE010000003.1"/>
</dbReference>
<dbReference type="PANTHER" id="PTHR37422">
    <property type="entry name" value="TEICHURONIC ACID BIOSYNTHESIS PROTEIN TUAE"/>
    <property type="match status" value="1"/>
</dbReference>
<dbReference type="GO" id="GO:0016874">
    <property type="term" value="F:ligase activity"/>
    <property type="evidence" value="ECO:0007669"/>
    <property type="project" value="UniProtKB-KW"/>
</dbReference>
<feature type="transmembrane region" description="Helical" evidence="5">
    <location>
        <begin position="460"/>
        <end position="478"/>
    </location>
</feature>
<evidence type="ECO:0000256" key="4">
    <source>
        <dbReference type="ARBA" id="ARBA00023136"/>
    </source>
</evidence>
<sequence length="502" mass="54673">MKELIVIWALWVAVLLGLKYLLDRASGQLIGLRELALAILLPLVAVLSPNYFVFAGIALILLFAAGGDNEHRARLYFFALWLLPPVGFEIWAPAPINKLIIVRYSMLVGIAALPAVIRLRRNQRWKAASADLLVLLFCSMLWFIAARGTSFTNMLREALQVAFIGGLPYYIASRSTGFARDPANLVQSLIYCACALSAVAVFEVTRRWLIYERMDAGLQNLFTMNAYAGGRGGFIRPNATFDGPTALSLFLSLALVMLYAMRRRFTRASGAWAIGVLLSAGVLMTFSRIGLLTVFVGAMATLAFNRKFVLAAAAGLGIPLAYEVLALLASDSRVISAAFGFGEAAAGTVQYRQTLARRMIELIAQHPLTGIRREQVPIEMSDQVQGQGIVDIVNAPLSAGLHAGIPGLMIFLLPSLVALAGLWRLRSDKDHERRDFAGLCFSALLACNAALFTTNMQGRNGLILFLLLGLSFGTLHRFRVARVAERAQAVRPDGRIVSAPVC</sequence>
<feature type="domain" description="O-antigen ligase-related" evidence="6">
    <location>
        <begin position="275"/>
        <end position="412"/>
    </location>
</feature>
<evidence type="ECO:0000313" key="8">
    <source>
        <dbReference type="Proteomes" id="UP001165342"/>
    </source>
</evidence>
<feature type="transmembrane region" description="Helical" evidence="5">
    <location>
        <begin position="308"/>
        <end position="329"/>
    </location>
</feature>
<dbReference type="Pfam" id="PF04932">
    <property type="entry name" value="Wzy_C"/>
    <property type="match status" value="1"/>
</dbReference>
<gene>
    <name evidence="7" type="ORF">LZ538_08670</name>
</gene>
<dbReference type="Proteomes" id="UP001165342">
    <property type="component" value="Unassembled WGS sequence"/>
</dbReference>
<accession>A0ABT0S3B9</accession>
<keyword evidence="7" id="KW-0436">Ligase</keyword>
<feature type="transmembrane region" description="Helical" evidence="5">
    <location>
        <begin position="35"/>
        <end position="63"/>
    </location>
</feature>
<name>A0ABT0S3B9_9SPHN</name>
<evidence type="ECO:0000256" key="2">
    <source>
        <dbReference type="ARBA" id="ARBA00022692"/>
    </source>
</evidence>
<feature type="transmembrane region" description="Helical" evidence="5">
    <location>
        <begin position="75"/>
        <end position="94"/>
    </location>
</feature>
<keyword evidence="2 5" id="KW-0812">Transmembrane</keyword>
<evidence type="ECO:0000256" key="5">
    <source>
        <dbReference type="SAM" id="Phobius"/>
    </source>
</evidence>
<organism evidence="7 8">
    <name type="scientific">Sphingomonas hankyongi</name>
    <dbReference type="NCBI Taxonomy" id="2908209"/>
    <lineage>
        <taxon>Bacteria</taxon>
        <taxon>Pseudomonadati</taxon>
        <taxon>Pseudomonadota</taxon>
        <taxon>Alphaproteobacteria</taxon>
        <taxon>Sphingomonadales</taxon>
        <taxon>Sphingomonadaceae</taxon>
        <taxon>Sphingomonas</taxon>
    </lineage>
</organism>
<keyword evidence="3 5" id="KW-1133">Transmembrane helix</keyword>
<evidence type="ECO:0000259" key="6">
    <source>
        <dbReference type="Pfam" id="PF04932"/>
    </source>
</evidence>
<evidence type="ECO:0000313" key="7">
    <source>
        <dbReference type="EMBL" id="MCL6730123.1"/>
    </source>
</evidence>
<keyword evidence="8" id="KW-1185">Reference proteome</keyword>
<dbReference type="PANTHER" id="PTHR37422:SF13">
    <property type="entry name" value="LIPOPOLYSACCHARIDE BIOSYNTHESIS PROTEIN PA4999-RELATED"/>
    <property type="match status" value="1"/>
</dbReference>
<feature type="transmembrane region" description="Helical" evidence="5">
    <location>
        <begin position="272"/>
        <end position="296"/>
    </location>
</feature>
<comment type="caution">
    <text evidence="7">The sequence shown here is derived from an EMBL/GenBank/DDBJ whole genome shotgun (WGS) entry which is preliminary data.</text>
</comment>
<keyword evidence="4 5" id="KW-0472">Membrane</keyword>
<feature type="transmembrane region" description="Helical" evidence="5">
    <location>
        <begin position="435"/>
        <end position="454"/>
    </location>
</feature>
<comment type="subcellular location">
    <subcellularLocation>
        <location evidence="1">Membrane</location>
        <topology evidence="1">Multi-pass membrane protein</topology>
    </subcellularLocation>
</comment>
<dbReference type="InterPro" id="IPR007016">
    <property type="entry name" value="O-antigen_ligase-rel_domated"/>
</dbReference>
<feature type="transmembrane region" description="Helical" evidence="5">
    <location>
        <begin position="100"/>
        <end position="117"/>
    </location>
</feature>
<dbReference type="InterPro" id="IPR051533">
    <property type="entry name" value="WaaL-like"/>
</dbReference>
<feature type="transmembrane region" description="Helical" evidence="5">
    <location>
        <begin position="129"/>
        <end position="146"/>
    </location>
</feature>
<feature type="transmembrane region" description="Helical" evidence="5">
    <location>
        <begin position="185"/>
        <end position="204"/>
    </location>
</feature>
<evidence type="ECO:0000256" key="1">
    <source>
        <dbReference type="ARBA" id="ARBA00004141"/>
    </source>
</evidence>
<proteinExistence type="predicted"/>
<reference evidence="7" key="1">
    <citation type="submission" date="2022-05" db="EMBL/GenBank/DDBJ databases">
        <authorList>
            <person name="Jo J.-H."/>
            <person name="Im W.-T."/>
        </authorList>
    </citation>
    <scope>NUCLEOTIDE SEQUENCE</scope>
    <source>
        <strain evidence="7">SE220</strain>
    </source>
</reference>
<evidence type="ECO:0000256" key="3">
    <source>
        <dbReference type="ARBA" id="ARBA00022989"/>
    </source>
</evidence>
<dbReference type="EMBL" id="JAMGBE010000003">
    <property type="protein sequence ID" value="MCL6730123.1"/>
    <property type="molecule type" value="Genomic_DNA"/>
</dbReference>
<protein>
    <submittedName>
        <fullName evidence="7">O-antigen ligase family protein</fullName>
    </submittedName>
</protein>
<feature type="transmembrane region" description="Helical" evidence="5">
    <location>
        <begin position="241"/>
        <end position="260"/>
    </location>
</feature>